<dbReference type="CDD" id="cd01670">
    <property type="entry name" value="Death"/>
    <property type="match status" value="5"/>
</dbReference>
<name>A0A9Q1CPR9_HOLLE</name>
<dbReference type="SMART" id="SM00005">
    <property type="entry name" value="DEATH"/>
    <property type="match status" value="4"/>
</dbReference>
<dbReference type="Pfam" id="PF00791">
    <property type="entry name" value="ZU5"/>
    <property type="match status" value="1"/>
</dbReference>
<evidence type="ECO:0000313" key="2">
    <source>
        <dbReference type="EMBL" id="KAJ8049327.1"/>
    </source>
</evidence>
<dbReference type="GO" id="GO:0007165">
    <property type="term" value="P:signal transduction"/>
    <property type="evidence" value="ECO:0007669"/>
    <property type="project" value="InterPro"/>
</dbReference>
<evidence type="ECO:0000313" key="3">
    <source>
        <dbReference type="Proteomes" id="UP001152320"/>
    </source>
</evidence>
<proteinExistence type="predicted"/>
<feature type="domain" description="Death" evidence="1">
    <location>
        <begin position="541"/>
        <end position="624"/>
    </location>
</feature>
<organism evidence="2 3">
    <name type="scientific">Holothuria leucospilota</name>
    <name type="common">Black long sea cucumber</name>
    <name type="synonym">Mertensiothuria leucospilota</name>
    <dbReference type="NCBI Taxonomy" id="206669"/>
    <lineage>
        <taxon>Eukaryota</taxon>
        <taxon>Metazoa</taxon>
        <taxon>Echinodermata</taxon>
        <taxon>Eleutherozoa</taxon>
        <taxon>Echinozoa</taxon>
        <taxon>Holothuroidea</taxon>
        <taxon>Aspidochirotacea</taxon>
        <taxon>Aspidochirotida</taxon>
        <taxon>Holothuriidae</taxon>
        <taxon>Holothuria</taxon>
    </lineage>
</organism>
<dbReference type="PANTHER" id="PTHR15077:SF12">
    <property type="entry name" value="DEATH DOMAIN-CONTAINING PROTEIN"/>
    <property type="match status" value="1"/>
</dbReference>
<dbReference type="EMBL" id="JAIZAY010000001">
    <property type="protein sequence ID" value="KAJ8049327.1"/>
    <property type="molecule type" value="Genomic_DNA"/>
</dbReference>
<evidence type="ECO:0000259" key="1">
    <source>
        <dbReference type="PROSITE" id="PS50017"/>
    </source>
</evidence>
<dbReference type="InterPro" id="IPR000488">
    <property type="entry name" value="Death_dom"/>
</dbReference>
<dbReference type="OrthoDB" id="10685362at2759"/>
<dbReference type="PROSITE" id="PS50017">
    <property type="entry name" value="DEATH_DOMAIN"/>
    <property type="match status" value="5"/>
</dbReference>
<feature type="domain" description="Death" evidence="1">
    <location>
        <begin position="695"/>
        <end position="778"/>
    </location>
</feature>
<feature type="domain" description="Death" evidence="1">
    <location>
        <begin position="80"/>
        <end position="148"/>
    </location>
</feature>
<dbReference type="Gene3D" id="1.10.533.10">
    <property type="entry name" value="Death Domain, Fas"/>
    <property type="match status" value="5"/>
</dbReference>
<accession>A0A9Q1CPR9</accession>
<dbReference type="InterPro" id="IPR000906">
    <property type="entry name" value="ZU5_dom"/>
</dbReference>
<comment type="caution">
    <text evidence="2">The sequence shown here is derived from an EMBL/GenBank/DDBJ whole genome shotgun (WGS) entry which is preliminary data.</text>
</comment>
<dbReference type="AlphaFoldDB" id="A0A9Q1CPR9"/>
<dbReference type="SUPFAM" id="SSF47986">
    <property type="entry name" value="DEATH domain"/>
    <property type="match status" value="5"/>
</dbReference>
<dbReference type="Proteomes" id="UP001152320">
    <property type="component" value="Chromosome 1"/>
</dbReference>
<dbReference type="InterPro" id="IPR016729">
    <property type="entry name" value="FADD"/>
</dbReference>
<dbReference type="Pfam" id="PF00531">
    <property type="entry name" value="Death"/>
    <property type="match status" value="5"/>
</dbReference>
<feature type="domain" description="Death" evidence="1">
    <location>
        <begin position="464"/>
        <end position="547"/>
    </location>
</feature>
<sequence length="787" mass="90845">MKIPYSWVESSVAETCSFSLQRPQPCTTLPRCVFEVTGNPVQPKYRLTVNFRSLQPPAAEKTVVTDDALFTLSHQIQDVWEDIGRRLQLPETDLNNTLNEKSSRQEKACKMLIAWKKRVGQVAFAEVLEGALGDEHRHDLIDALRKAMQSHVPENPVPTVDPRGKHPLEASAVISKDGGVVQISDTGVELHIPRDAFQGFFKSGLTIQLRILPHHVYDGPAKRFEDHSTVMVEVLPNDLELKRSARLFLPHCLKLNSAIHSEVRIFKGHHNADKKQLWEDITTSVTYSLSRSYCEIRMKRFCWIKYTIRGQVKAKTLKLYTKVKKFDENAASVTVDVGCYPSLPGGKKATEDSEASQADFLGDERDFCFLKEPQKDLHISLAKRPGGWKSNDPPKHEIIIPYRTIQNSIETNCHFLFKWDGRTSVVALCEFEVFQDKQQLLTHLSMTFAPQLVKPSMLEHRVVTDSQLSDLSAYIGPEWKHIGRYLQITEESLYCILGDVFSRREQVFQMLLTWKRQNGRRATIDVLARALRNVGRRDLEERLTETDLSDYIGIEWGHIRRYLEITEDSLCGISDDLITHQEQVYQMLLTWKRQNGRRATKDVLAGALRHVGRRDLEEKLTETDLSDYIGSELKDIGRYLEVTEESFYGFSDDLITHREQVYQMLLTWKRQNGRRATKDVLARALCNVGRRDLRERLTETDLSDYIGSEWEDIGRYLEGTEESLYCFSDDLITHREHVYRMLLKWKRQNGWGATIDVLARALRNVGRRDLEERLTETVRNSFLHLLN</sequence>
<protein>
    <recommendedName>
        <fullName evidence="1">Death domain-containing protein</fullName>
    </recommendedName>
</protein>
<reference evidence="2" key="1">
    <citation type="submission" date="2021-10" db="EMBL/GenBank/DDBJ databases">
        <title>Tropical sea cucumber genome reveals ecological adaptation and Cuvierian tubules defense mechanism.</title>
        <authorList>
            <person name="Chen T."/>
        </authorList>
    </citation>
    <scope>NUCLEOTIDE SEQUENCE</scope>
    <source>
        <strain evidence="2">Nanhai2018</strain>
        <tissue evidence="2">Muscle</tissue>
    </source>
</reference>
<feature type="domain" description="Death" evidence="1">
    <location>
        <begin position="618"/>
        <end position="701"/>
    </location>
</feature>
<dbReference type="Gene3D" id="2.60.220.30">
    <property type="match status" value="1"/>
</dbReference>
<dbReference type="PANTHER" id="PTHR15077">
    <property type="entry name" value="FAS-ASSOCIATING DEATH DOMAIN-CONTAINING PROTEIN FADD"/>
    <property type="match status" value="1"/>
</dbReference>
<gene>
    <name evidence="2" type="ORF">HOLleu_02027</name>
</gene>
<dbReference type="InterPro" id="IPR011029">
    <property type="entry name" value="DEATH-like_dom_sf"/>
</dbReference>
<keyword evidence="3" id="KW-1185">Reference proteome</keyword>